<dbReference type="Pfam" id="PF25872">
    <property type="entry name" value="HTH_77"/>
    <property type="match status" value="1"/>
</dbReference>
<dbReference type="InterPro" id="IPR016032">
    <property type="entry name" value="Sig_transdc_resp-reg_C-effctor"/>
</dbReference>
<evidence type="ECO:0000313" key="6">
    <source>
        <dbReference type="EMBL" id="TDD87118.1"/>
    </source>
</evidence>
<dbReference type="GO" id="GO:0000160">
    <property type="term" value="P:phosphorelay signal transduction system"/>
    <property type="evidence" value="ECO:0007669"/>
    <property type="project" value="InterPro"/>
</dbReference>
<dbReference type="SUPFAM" id="SSF52540">
    <property type="entry name" value="P-loop containing nucleoside triphosphate hydrolases"/>
    <property type="match status" value="1"/>
</dbReference>
<sequence>MPTLAIIGAGPNLGLAAALRFGAEAPGTDRGTALQPATGPGMKQAGHPTGGSYTEPVLVVRVLGPTRVTSDGMAVDLGGPQSRRLLARLVLADGRPVTDDGLVEAVWGDEAPARAVSSLQVYVSRLRRQLGAHRGLLERSGSGYRFVVPPESVDTVQFGRDLDLGRRFLADNAASEALDALTTALAHWQGDAYADLLDTAEVVAARGHLTELRETAVEEQLAARLAAGDAPKAVAELEEATRAAPYRERRWALLVLGLYRCGRQADALAVLRKVRALLADELGVDPGPELQRLERLVLAQDPQLMFPTTSADASPRNLPMTSADASPRNLPTPFARSGLGRPLSSFRGRDAELGQLTRILAEQRLVTLIGPAGVGKTRLAVEYAAARPDGDGPWLVRLADVREPEVVAQAIADAIGLAQVVHDPRLALIGVLAHRPGLLILDNCEHLVDAVAALAIELITACPRLRVLTTSREPLRVDGEITLAVEPLPVAAADGSDGAALSLLFDRIATVRPGWTPSAAEREHARRVCTALDGIPLALELAAARTQLLGLGEIAQHLGDRFALLGSVPRGSLTHHATLDAAIAWSVEPLPAADRALLLRLWPFEGGFSLEAATAVRPDGTRQATTFESLASLVSRSVVSADTTVTPTRYRLLETIRAYCQACDPEPAATQEAHAHWVRDLVDRCAVQLYGVEAGPAIRTILRELPNLRAGIAHDLRHRPEMALRMVGLLDWFWIRRGHVAEGKRLLDAALRAATDASDTDRARAHLAGMSIGFLIEDSVEAERRCHEEILPALGDRAEPEQRLLYGMLHIYAAMWWLGIGDIDASHDAASTAIAIGTDLGDDWLTVSGRMINAATLIRRGQPEAGEAGLLQAAAQALAAGLSWPAGWSELALAQSYLLRHQASAEAQGRTAAALDALRRAHMRFQHEEDMTYMIAVLDTAASALALADRPHDAIRLRAAVQHHARRLGVRPDLLSRFNAPQLDTLLTERERASAEADGTRMSWTDMVDLIKV</sequence>
<dbReference type="OrthoDB" id="33864at2"/>
<feature type="DNA-binding region" description="OmpR/PhoB-type" evidence="3">
    <location>
        <begin position="50"/>
        <end position="148"/>
    </location>
</feature>
<keyword evidence="7" id="KW-1185">Reference proteome</keyword>
<dbReference type="InterPro" id="IPR005158">
    <property type="entry name" value="BTAD"/>
</dbReference>
<dbReference type="EMBL" id="SMKU01000075">
    <property type="protein sequence ID" value="TDD87118.1"/>
    <property type="molecule type" value="Genomic_DNA"/>
</dbReference>
<dbReference type="Proteomes" id="UP000294513">
    <property type="component" value="Unassembled WGS sequence"/>
</dbReference>
<dbReference type="Pfam" id="PF03704">
    <property type="entry name" value="BTAD"/>
    <property type="match status" value="1"/>
</dbReference>
<dbReference type="SUPFAM" id="SSF48452">
    <property type="entry name" value="TPR-like"/>
    <property type="match status" value="1"/>
</dbReference>
<dbReference type="GO" id="GO:0006355">
    <property type="term" value="P:regulation of DNA-templated transcription"/>
    <property type="evidence" value="ECO:0007669"/>
    <property type="project" value="InterPro"/>
</dbReference>
<proteinExistence type="inferred from homology"/>
<evidence type="ECO:0000313" key="7">
    <source>
        <dbReference type="Proteomes" id="UP000294513"/>
    </source>
</evidence>
<protein>
    <submittedName>
        <fullName evidence="6">Helix-turn-helix domain-containing protein</fullName>
    </submittedName>
</protein>
<dbReference type="InterPro" id="IPR027417">
    <property type="entry name" value="P-loop_NTPase"/>
</dbReference>
<keyword evidence="2 3" id="KW-0238">DNA-binding</keyword>
<dbReference type="InterPro" id="IPR001867">
    <property type="entry name" value="OmpR/PhoB-type_DNA-bd"/>
</dbReference>
<dbReference type="InterPro" id="IPR011990">
    <property type="entry name" value="TPR-like_helical_dom_sf"/>
</dbReference>
<reference evidence="6 7" key="1">
    <citation type="submission" date="2019-03" db="EMBL/GenBank/DDBJ databases">
        <title>Draft genome sequences of novel Actinobacteria.</title>
        <authorList>
            <person name="Sahin N."/>
            <person name="Ay H."/>
            <person name="Saygin H."/>
        </authorList>
    </citation>
    <scope>NUCLEOTIDE SEQUENCE [LARGE SCALE GENOMIC DNA]</scope>
    <source>
        <strain evidence="6 7">H3C3</strain>
    </source>
</reference>
<name>A0A4R5BK09_9ACTN</name>
<feature type="domain" description="OmpR/PhoB-type" evidence="5">
    <location>
        <begin position="50"/>
        <end position="148"/>
    </location>
</feature>
<comment type="caution">
    <text evidence="6">The sequence shown here is derived from an EMBL/GenBank/DDBJ whole genome shotgun (WGS) entry which is preliminary data.</text>
</comment>
<evidence type="ECO:0000259" key="5">
    <source>
        <dbReference type="PROSITE" id="PS51755"/>
    </source>
</evidence>
<dbReference type="Gene3D" id="1.10.10.10">
    <property type="entry name" value="Winged helix-like DNA-binding domain superfamily/Winged helix DNA-binding domain"/>
    <property type="match status" value="1"/>
</dbReference>
<dbReference type="CDD" id="cd15831">
    <property type="entry name" value="BTAD"/>
    <property type="match status" value="1"/>
</dbReference>
<accession>A0A4R5BK09</accession>
<feature type="region of interest" description="Disordered" evidence="4">
    <location>
        <begin position="308"/>
        <end position="334"/>
    </location>
</feature>
<gene>
    <name evidence="6" type="ORF">E1298_16635</name>
</gene>
<dbReference type="PANTHER" id="PTHR47691:SF3">
    <property type="entry name" value="HTH-TYPE TRANSCRIPTIONAL REGULATOR RV0890C-RELATED"/>
    <property type="match status" value="1"/>
</dbReference>
<evidence type="ECO:0000256" key="2">
    <source>
        <dbReference type="ARBA" id="ARBA00023125"/>
    </source>
</evidence>
<dbReference type="PANTHER" id="PTHR47691">
    <property type="entry name" value="REGULATOR-RELATED"/>
    <property type="match status" value="1"/>
</dbReference>
<dbReference type="Pfam" id="PF00486">
    <property type="entry name" value="Trans_reg_C"/>
    <property type="match status" value="1"/>
</dbReference>
<dbReference type="GO" id="GO:0003677">
    <property type="term" value="F:DNA binding"/>
    <property type="evidence" value="ECO:0007669"/>
    <property type="project" value="UniProtKB-UniRule"/>
</dbReference>
<dbReference type="SMART" id="SM01043">
    <property type="entry name" value="BTAD"/>
    <property type="match status" value="1"/>
</dbReference>
<dbReference type="Gene3D" id="3.40.50.300">
    <property type="entry name" value="P-loop containing nucleotide triphosphate hydrolases"/>
    <property type="match status" value="1"/>
</dbReference>
<dbReference type="PROSITE" id="PS51755">
    <property type="entry name" value="OMPR_PHOB"/>
    <property type="match status" value="1"/>
</dbReference>
<evidence type="ECO:0000256" key="4">
    <source>
        <dbReference type="SAM" id="MobiDB-lite"/>
    </source>
</evidence>
<organism evidence="6 7">
    <name type="scientific">Actinomadura rubrisoli</name>
    <dbReference type="NCBI Taxonomy" id="2530368"/>
    <lineage>
        <taxon>Bacteria</taxon>
        <taxon>Bacillati</taxon>
        <taxon>Actinomycetota</taxon>
        <taxon>Actinomycetes</taxon>
        <taxon>Streptosporangiales</taxon>
        <taxon>Thermomonosporaceae</taxon>
        <taxon>Actinomadura</taxon>
    </lineage>
</organism>
<dbReference type="InterPro" id="IPR036388">
    <property type="entry name" value="WH-like_DNA-bd_sf"/>
</dbReference>
<dbReference type="InterPro" id="IPR058852">
    <property type="entry name" value="HTH_77"/>
</dbReference>
<comment type="similarity">
    <text evidence="1">Belongs to the AfsR/DnrI/RedD regulatory family.</text>
</comment>
<dbReference type="SMART" id="SM00862">
    <property type="entry name" value="Trans_reg_C"/>
    <property type="match status" value="1"/>
</dbReference>
<dbReference type="SUPFAM" id="SSF46894">
    <property type="entry name" value="C-terminal effector domain of the bipartite response regulators"/>
    <property type="match status" value="1"/>
</dbReference>
<evidence type="ECO:0000256" key="3">
    <source>
        <dbReference type="PROSITE-ProRule" id="PRU01091"/>
    </source>
</evidence>
<evidence type="ECO:0000256" key="1">
    <source>
        <dbReference type="ARBA" id="ARBA00005820"/>
    </source>
</evidence>
<dbReference type="Gene3D" id="1.25.40.10">
    <property type="entry name" value="Tetratricopeptide repeat domain"/>
    <property type="match status" value="1"/>
</dbReference>
<feature type="region of interest" description="Disordered" evidence="4">
    <location>
        <begin position="27"/>
        <end position="50"/>
    </location>
</feature>
<dbReference type="AlphaFoldDB" id="A0A4R5BK09"/>